<proteinExistence type="predicted"/>
<name>A0A3A9JJP0_9PROT</name>
<dbReference type="Proteomes" id="UP000274097">
    <property type="component" value="Unassembled WGS sequence"/>
</dbReference>
<organism evidence="1 4">
    <name type="scientific">Teichococcus wenyumeiae</name>
    <dbReference type="NCBI Taxonomy" id="2478470"/>
    <lineage>
        <taxon>Bacteria</taxon>
        <taxon>Pseudomonadati</taxon>
        <taxon>Pseudomonadota</taxon>
        <taxon>Alphaproteobacteria</taxon>
        <taxon>Acetobacterales</taxon>
        <taxon>Roseomonadaceae</taxon>
        <taxon>Roseomonas</taxon>
    </lineage>
</organism>
<dbReference type="AlphaFoldDB" id="A0A3A9JJP0"/>
<comment type="caution">
    <text evidence="1">The sequence shown here is derived from an EMBL/GenBank/DDBJ whole genome shotgun (WGS) entry which is preliminary data.</text>
</comment>
<sequence length="75" mass="8339">MIQNQQLTVGQLRKALEDIPDAAPVEIITYRPPTDGLNDIGGRLVHAECLVNRETGERVVLWAMINEPAEEEAET</sequence>
<accession>A0A3A9JJP0</accession>
<dbReference type="RefSeq" id="WP_120638582.1">
    <property type="nucleotide sequence ID" value="NZ_RAQU01000064.1"/>
</dbReference>
<gene>
    <name evidence="1" type="ORF">D6Z83_12180</name>
    <name evidence="2" type="ORF">EBE87_12150</name>
</gene>
<dbReference type="InParanoid" id="A0A3A9JJP0"/>
<protein>
    <submittedName>
        <fullName evidence="1">Uncharacterized protein</fullName>
    </submittedName>
</protein>
<evidence type="ECO:0000313" key="3">
    <source>
        <dbReference type="Proteomes" id="UP000274097"/>
    </source>
</evidence>
<evidence type="ECO:0000313" key="4">
    <source>
        <dbReference type="Proteomes" id="UP000278036"/>
    </source>
</evidence>
<dbReference type="EMBL" id="RFLX01000007">
    <property type="protein sequence ID" value="RMI24882.1"/>
    <property type="molecule type" value="Genomic_DNA"/>
</dbReference>
<evidence type="ECO:0000313" key="1">
    <source>
        <dbReference type="EMBL" id="RKK03894.1"/>
    </source>
</evidence>
<dbReference type="EMBL" id="RAQU01000064">
    <property type="protein sequence ID" value="RKK03894.1"/>
    <property type="molecule type" value="Genomic_DNA"/>
</dbReference>
<dbReference type="Proteomes" id="UP000278036">
    <property type="component" value="Unassembled WGS sequence"/>
</dbReference>
<reference evidence="1 4" key="1">
    <citation type="submission" date="2018-09" db="EMBL/GenBank/DDBJ databases">
        <title>Roseomonas sp. nov., isolated from feces of Tibetan antelopes in the Qinghai-Tibet plateau, China.</title>
        <authorList>
            <person name="Tian Z."/>
        </authorList>
    </citation>
    <scope>NUCLEOTIDE SEQUENCE [LARGE SCALE GENOMIC DNA]</scope>
    <source>
        <strain evidence="2 3">Z23</strain>
        <strain evidence="1 4">Z24</strain>
    </source>
</reference>
<evidence type="ECO:0000313" key="2">
    <source>
        <dbReference type="EMBL" id="RMI24882.1"/>
    </source>
</evidence>
<keyword evidence="3" id="KW-1185">Reference proteome</keyword>